<gene>
    <name evidence="2" type="ORF">SARC_15820</name>
</gene>
<feature type="compositionally biased region" description="Basic and acidic residues" evidence="1">
    <location>
        <begin position="85"/>
        <end position="99"/>
    </location>
</feature>
<protein>
    <submittedName>
        <fullName evidence="2">Uncharacterized protein</fullName>
    </submittedName>
</protein>
<reference evidence="2 3" key="1">
    <citation type="submission" date="2011-02" db="EMBL/GenBank/DDBJ databases">
        <title>The Genome Sequence of Sphaeroforma arctica JP610.</title>
        <authorList>
            <consortium name="The Broad Institute Genome Sequencing Platform"/>
            <person name="Russ C."/>
            <person name="Cuomo C."/>
            <person name="Young S.K."/>
            <person name="Zeng Q."/>
            <person name="Gargeya S."/>
            <person name="Alvarado L."/>
            <person name="Berlin A."/>
            <person name="Chapman S.B."/>
            <person name="Chen Z."/>
            <person name="Freedman E."/>
            <person name="Gellesch M."/>
            <person name="Goldberg J."/>
            <person name="Griggs A."/>
            <person name="Gujja S."/>
            <person name="Heilman E."/>
            <person name="Heiman D."/>
            <person name="Howarth C."/>
            <person name="Mehta T."/>
            <person name="Neiman D."/>
            <person name="Pearson M."/>
            <person name="Roberts A."/>
            <person name="Saif S."/>
            <person name="Shea T."/>
            <person name="Shenoy N."/>
            <person name="Sisk P."/>
            <person name="Stolte C."/>
            <person name="Sykes S."/>
            <person name="White J."/>
            <person name="Yandava C."/>
            <person name="Burger G."/>
            <person name="Gray M.W."/>
            <person name="Holland P.W.H."/>
            <person name="King N."/>
            <person name="Lang F.B.F."/>
            <person name="Roger A.J."/>
            <person name="Ruiz-Trillo I."/>
            <person name="Haas B."/>
            <person name="Nusbaum C."/>
            <person name="Birren B."/>
        </authorList>
    </citation>
    <scope>NUCLEOTIDE SEQUENCE [LARGE SCALE GENOMIC DNA]</scope>
    <source>
        <strain evidence="2 3">JP610</strain>
    </source>
</reference>
<dbReference type="STRING" id="667725.A0A0L0F4J1"/>
<dbReference type="AlphaFoldDB" id="A0A0L0F4J1"/>
<accession>A0A0L0F4J1</accession>
<evidence type="ECO:0000313" key="3">
    <source>
        <dbReference type="Proteomes" id="UP000054560"/>
    </source>
</evidence>
<feature type="region of interest" description="Disordered" evidence="1">
    <location>
        <begin position="71"/>
        <end position="99"/>
    </location>
</feature>
<dbReference type="GeneID" id="25916324"/>
<feature type="non-terminal residue" evidence="2">
    <location>
        <position position="99"/>
    </location>
</feature>
<name>A0A0L0F4J1_9EUKA</name>
<evidence type="ECO:0000256" key="1">
    <source>
        <dbReference type="SAM" id="MobiDB-lite"/>
    </source>
</evidence>
<dbReference type="OrthoDB" id="1740368at2759"/>
<dbReference type="eggNOG" id="KOG0334">
    <property type="taxonomic scope" value="Eukaryota"/>
</dbReference>
<sequence length="99" mass="10897">MYLITTKTMCTAAVVLVVQAGRGLHSPSSPRTRHDRYAGEIQKALELSHATVPDELRELWTGFKEKKKAGTVRDAGSGFGGTGFKFDESEKEKANDKKQ</sequence>
<dbReference type="RefSeq" id="XP_014145542.1">
    <property type="nucleotide sequence ID" value="XM_014290067.1"/>
</dbReference>
<organism evidence="2 3">
    <name type="scientific">Sphaeroforma arctica JP610</name>
    <dbReference type="NCBI Taxonomy" id="667725"/>
    <lineage>
        <taxon>Eukaryota</taxon>
        <taxon>Ichthyosporea</taxon>
        <taxon>Ichthyophonida</taxon>
        <taxon>Sphaeroforma</taxon>
    </lineage>
</organism>
<evidence type="ECO:0000313" key="2">
    <source>
        <dbReference type="EMBL" id="KNC71640.1"/>
    </source>
</evidence>
<proteinExistence type="predicted"/>
<dbReference type="Proteomes" id="UP000054560">
    <property type="component" value="Unassembled WGS sequence"/>
</dbReference>
<keyword evidence="3" id="KW-1185">Reference proteome</keyword>
<dbReference type="EMBL" id="KQ248404">
    <property type="protein sequence ID" value="KNC71640.1"/>
    <property type="molecule type" value="Genomic_DNA"/>
</dbReference>